<dbReference type="GO" id="GO:0006511">
    <property type="term" value="P:ubiquitin-dependent protein catabolic process"/>
    <property type="evidence" value="ECO:0007669"/>
    <property type="project" value="InterPro"/>
</dbReference>
<keyword evidence="3" id="KW-1185">Reference proteome</keyword>
<dbReference type="GO" id="GO:0036503">
    <property type="term" value="P:ERAD pathway"/>
    <property type="evidence" value="ECO:0007669"/>
    <property type="project" value="TreeGrafter"/>
</dbReference>
<feature type="region of interest" description="Disordered" evidence="1">
    <location>
        <begin position="145"/>
        <end position="265"/>
    </location>
</feature>
<feature type="compositionally biased region" description="Low complexity" evidence="1">
    <location>
        <begin position="169"/>
        <end position="179"/>
    </location>
</feature>
<organism evidence="2 3">
    <name type="scientific">Nannochloropsis gaditana</name>
    <dbReference type="NCBI Taxonomy" id="72520"/>
    <lineage>
        <taxon>Eukaryota</taxon>
        <taxon>Sar</taxon>
        <taxon>Stramenopiles</taxon>
        <taxon>Ochrophyta</taxon>
        <taxon>Eustigmatophyceae</taxon>
        <taxon>Eustigmatales</taxon>
        <taxon>Monodopsidaceae</taxon>
        <taxon>Nannochloropsis</taxon>
    </lineage>
</organism>
<dbReference type="EMBL" id="AZIL01002166">
    <property type="protein sequence ID" value="EWM22540.1"/>
    <property type="molecule type" value="Genomic_DNA"/>
</dbReference>
<dbReference type="AlphaFoldDB" id="W7T6B3"/>
<accession>W7T6B3</accession>
<reference evidence="2 3" key="1">
    <citation type="journal article" date="2014" name="Mol. Plant">
        <title>Chromosome Scale Genome Assembly and Transcriptome Profiling of Nannochloropsis gaditana in Nitrogen Depletion.</title>
        <authorList>
            <person name="Corteggiani Carpinelli E."/>
            <person name="Telatin A."/>
            <person name="Vitulo N."/>
            <person name="Forcato C."/>
            <person name="D'Angelo M."/>
            <person name="Schiavon R."/>
            <person name="Vezzi A."/>
            <person name="Giacometti G.M."/>
            <person name="Morosinotto T."/>
            <person name="Valle G."/>
        </authorList>
    </citation>
    <scope>NUCLEOTIDE SEQUENCE [LARGE SCALE GENOMIC DNA]</scope>
    <source>
        <strain evidence="2 3">B-31</strain>
    </source>
</reference>
<feature type="compositionally biased region" description="Low complexity" evidence="1">
    <location>
        <begin position="231"/>
        <end position="251"/>
    </location>
</feature>
<proteinExistence type="predicted"/>
<gene>
    <name evidence="2" type="ORF">Naga_100859g2</name>
</gene>
<comment type="caution">
    <text evidence="2">The sequence shown here is derived from an EMBL/GenBank/DDBJ whole genome shotgun (WGS) entry which is preliminary data.</text>
</comment>
<evidence type="ECO:0000256" key="1">
    <source>
        <dbReference type="SAM" id="MobiDB-lite"/>
    </source>
</evidence>
<dbReference type="GO" id="GO:0031593">
    <property type="term" value="F:polyubiquitin modification-dependent protein binding"/>
    <property type="evidence" value="ECO:0007669"/>
    <property type="project" value="TreeGrafter"/>
</dbReference>
<sequence length="278" mass="27686">MDRVISEMRIVALCLEEGVGRQAALASSPGPLSLGEAQSRWCGLSSIIYRLTVSLFGPLVVLLVLDVQPSEAACIIETDCNVDFEAPVGYVEPGREGGREGGKAGGGASATNGGVITARPLSAKGGYTADHEAAAAAAAKRQSSFLGSGQRLDGKTPAGGKGASKEGDSLGTSGTSSLSCSQGDGARGADTDQPPQILGRTISGRAPSTLGRGLSSTSHPLGGESVGSSLSDSITSPGSVSTSASSATAAGAHKKPALTKYSSKKGFQSFVGEGNKLS</sequence>
<name>W7T6B3_9STRA</name>
<evidence type="ECO:0000313" key="3">
    <source>
        <dbReference type="Proteomes" id="UP000019335"/>
    </source>
</evidence>
<dbReference type="PANTHER" id="PTHR12555:SF13">
    <property type="entry name" value="UBIQUITIN RECOGNITION FACTOR IN ER-ASSOCIATED DEGRADATION PROTEIN 1"/>
    <property type="match status" value="1"/>
</dbReference>
<protein>
    <submittedName>
        <fullName evidence="2">Uncharacterized protein</fullName>
    </submittedName>
</protein>
<feature type="compositionally biased region" description="Basic and acidic residues" evidence="1">
    <location>
        <begin position="93"/>
        <end position="102"/>
    </location>
</feature>
<dbReference type="GO" id="GO:0034098">
    <property type="term" value="C:VCP-NPL4-UFD1 AAA ATPase complex"/>
    <property type="evidence" value="ECO:0007669"/>
    <property type="project" value="TreeGrafter"/>
</dbReference>
<evidence type="ECO:0000313" key="2">
    <source>
        <dbReference type="EMBL" id="EWM22540.1"/>
    </source>
</evidence>
<dbReference type="InterPro" id="IPR004854">
    <property type="entry name" value="Ufd1-like"/>
</dbReference>
<dbReference type="Proteomes" id="UP000019335">
    <property type="component" value="Unassembled WGS sequence"/>
</dbReference>
<feature type="region of interest" description="Disordered" evidence="1">
    <location>
        <begin position="93"/>
        <end position="114"/>
    </location>
</feature>
<dbReference type="PANTHER" id="PTHR12555">
    <property type="entry name" value="UBIQUITIN FUSION DEGRADATON PROTEIN 1"/>
    <property type="match status" value="1"/>
</dbReference>
<dbReference type="Gene3D" id="3.10.330.10">
    <property type="match status" value="1"/>
</dbReference>